<reference evidence="1 2" key="1">
    <citation type="submission" date="2018-12" db="EMBL/GenBank/DDBJ databases">
        <title>Croceicoccus ponticola sp. nov., a lipolytic bacterium isolated from seawater.</title>
        <authorList>
            <person name="Yoon J.-H."/>
        </authorList>
    </citation>
    <scope>NUCLEOTIDE SEQUENCE [LARGE SCALE GENOMIC DNA]</scope>
    <source>
        <strain evidence="1 2">GM-16</strain>
    </source>
</reference>
<dbReference type="AlphaFoldDB" id="A0A437GX72"/>
<evidence type="ECO:0000313" key="2">
    <source>
        <dbReference type="Proteomes" id="UP000283003"/>
    </source>
</evidence>
<evidence type="ECO:0000313" key="1">
    <source>
        <dbReference type="EMBL" id="RVQ65733.1"/>
    </source>
</evidence>
<gene>
    <name evidence="1" type="ORF">EKN06_12420</name>
</gene>
<dbReference type="RefSeq" id="WP_127613244.1">
    <property type="nucleotide sequence ID" value="NZ_RXOL01000006.1"/>
</dbReference>
<dbReference type="OrthoDB" id="7476631at2"/>
<keyword evidence="2" id="KW-1185">Reference proteome</keyword>
<dbReference type="Proteomes" id="UP000283003">
    <property type="component" value="Unassembled WGS sequence"/>
</dbReference>
<dbReference type="EMBL" id="RXOL01000006">
    <property type="protein sequence ID" value="RVQ65733.1"/>
    <property type="molecule type" value="Genomic_DNA"/>
</dbReference>
<sequence length="61" mass="6445">MSAMAGEVLVRRDGSGFVVECVPPDPAHPSQVFDNMRTAWGFAGGIKLATGRRKVDLTQGG</sequence>
<protein>
    <submittedName>
        <fullName evidence="1">Uncharacterized protein</fullName>
    </submittedName>
</protein>
<comment type="caution">
    <text evidence="1">The sequence shown here is derived from an EMBL/GenBank/DDBJ whole genome shotgun (WGS) entry which is preliminary data.</text>
</comment>
<accession>A0A437GX72</accession>
<name>A0A437GX72_9SPHN</name>
<organism evidence="1 2">
    <name type="scientific">Croceicoccus ponticola</name>
    <dbReference type="NCBI Taxonomy" id="2217664"/>
    <lineage>
        <taxon>Bacteria</taxon>
        <taxon>Pseudomonadati</taxon>
        <taxon>Pseudomonadota</taxon>
        <taxon>Alphaproteobacteria</taxon>
        <taxon>Sphingomonadales</taxon>
        <taxon>Erythrobacteraceae</taxon>
        <taxon>Croceicoccus</taxon>
    </lineage>
</organism>
<proteinExistence type="predicted"/>